<evidence type="ECO:0008006" key="4">
    <source>
        <dbReference type="Google" id="ProtNLM"/>
    </source>
</evidence>
<name>A0AAW3JQU2_9FIRM</name>
<keyword evidence="1" id="KW-0732">Signal</keyword>
<dbReference type="RefSeq" id="WP_055943671.1">
    <property type="nucleotide sequence ID" value="NZ_LLKB01000005.1"/>
</dbReference>
<proteinExistence type="predicted"/>
<sequence length="193" mass="21368">MRLSKLTKKGVSVALALSMVVAGTAGMTQKASAAKKFKTYVMFADDKWKVTANMNTAKGEYDSPKTIKAKKGTQNVSMTLTKSKLKTGAKEKTSKASVFCVDIENAMKTYKPSQIKISKVKIYVDGKAIKVKANKLKQGYLEKDQKNNKFRLEIFNVYGKGGTGAKKANYPVDPNKLKFKKSLKVSFKLTFKK</sequence>
<feature type="signal peptide" evidence="1">
    <location>
        <begin position="1"/>
        <end position="24"/>
    </location>
</feature>
<evidence type="ECO:0000313" key="2">
    <source>
        <dbReference type="EMBL" id="KQC84695.1"/>
    </source>
</evidence>
<organism evidence="2 3">
    <name type="scientific">Butyribacter intestini</name>
    <dbReference type="NCBI Taxonomy" id="1703332"/>
    <lineage>
        <taxon>Bacteria</taxon>
        <taxon>Bacillati</taxon>
        <taxon>Bacillota</taxon>
        <taxon>Clostridia</taxon>
        <taxon>Lachnospirales</taxon>
        <taxon>Lachnospiraceae</taxon>
        <taxon>Butyribacter</taxon>
    </lineage>
</organism>
<protein>
    <recommendedName>
        <fullName evidence="4">Lipoprotein</fullName>
    </recommendedName>
</protein>
<reference evidence="2 3" key="1">
    <citation type="submission" date="2015-10" db="EMBL/GenBank/DDBJ databases">
        <title>Butyribacter intestini gen. nov., sp. nov., a butyric acid-producing bacterium of the family Lachnospiraceae isolated from the human faeces.</title>
        <authorList>
            <person name="Zou Y."/>
            <person name="Xue W."/>
            <person name="Luo G."/>
            <person name="Lv M."/>
        </authorList>
    </citation>
    <scope>NUCLEOTIDE SEQUENCE [LARGE SCALE GENOMIC DNA]</scope>
    <source>
        <strain evidence="2 3">TF01-11</strain>
    </source>
</reference>
<feature type="chain" id="PRO_5043598812" description="Lipoprotein" evidence="1">
    <location>
        <begin position="25"/>
        <end position="193"/>
    </location>
</feature>
<accession>A0AAW3JQU2</accession>
<gene>
    <name evidence="2" type="ORF">APZ18_08155</name>
</gene>
<comment type="caution">
    <text evidence="2">The sequence shown here is derived from an EMBL/GenBank/DDBJ whole genome shotgun (WGS) entry which is preliminary data.</text>
</comment>
<keyword evidence="3" id="KW-1185">Reference proteome</keyword>
<evidence type="ECO:0000313" key="3">
    <source>
        <dbReference type="Proteomes" id="UP000050833"/>
    </source>
</evidence>
<dbReference type="Proteomes" id="UP000050833">
    <property type="component" value="Unassembled WGS sequence"/>
</dbReference>
<dbReference type="AlphaFoldDB" id="A0AAW3JQU2"/>
<evidence type="ECO:0000256" key="1">
    <source>
        <dbReference type="SAM" id="SignalP"/>
    </source>
</evidence>
<dbReference type="EMBL" id="LLKB01000005">
    <property type="protein sequence ID" value="KQC84695.1"/>
    <property type="molecule type" value="Genomic_DNA"/>
</dbReference>